<dbReference type="PANTHER" id="PTHR12601">
    <property type="entry name" value="EUKARYOTIC TRANSLATION INITIATION FACTOR 3 SUBUNIT EIF-3"/>
    <property type="match status" value="1"/>
</dbReference>
<keyword evidence="4" id="KW-0677">Repeat</keyword>
<evidence type="ECO:0000256" key="6">
    <source>
        <dbReference type="ARBA" id="ARBA00023242"/>
    </source>
</evidence>
<feature type="compositionally biased region" description="Basic and acidic residues" evidence="8">
    <location>
        <begin position="135"/>
        <end position="145"/>
    </location>
</feature>
<evidence type="ECO:0000256" key="1">
    <source>
        <dbReference type="ARBA" id="ARBA00004123"/>
    </source>
</evidence>
<evidence type="ECO:0000313" key="10">
    <source>
        <dbReference type="EMBL" id="CAH8337476.1"/>
    </source>
</evidence>
<dbReference type="Pfam" id="PF13424">
    <property type="entry name" value="TPR_12"/>
    <property type="match status" value="2"/>
</dbReference>
<evidence type="ECO:0000256" key="2">
    <source>
        <dbReference type="ARBA" id="ARBA00004514"/>
    </source>
</evidence>
<feature type="compositionally biased region" description="Polar residues" evidence="8">
    <location>
        <begin position="1434"/>
        <end position="1459"/>
    </location>
</feature>
<evidence type="ECO:0000256" key="8">
    <source>
        <dbReference type="SAM" id="MobiDB-lite"/>
    </source>
</evidence>
<feature type="compositionally biased region" description="Basic and acidic residues" evidence="8">
    <location>
        <begin position="1461"/>
        <end position="1474"/>
    </location>
</feature>
<dbReference type="Proteomes" id="UP001642260">
    <property type="component" value="Unassembled WGS sequence"/>
</dbReference>
<keyword evidence="5 7" id="KW-0802">TPR repeat</keyword>
<dbReference type="PROSITE" id="PS50005">
    <property type="entry name" value="TPR"/>
    <property type="match status" value="1"/>
</dbReference>
<feature type="region of interest" description="Disordered" evidence="8">
    <location>
        <begin position="581"/>
        <end position="602"/>
    </location>
</feature>
<dbReference type="CDD" id="cd15466">
    <property type="entry name" value="CLU-central"/>
    <property type="match status" value="1"/>
</dbReference>
<feature type="compositionally biased region" description="Basic and acidic residues" evidence="8">
    <location>
        <begin position="1391"/>
        <end position="1417"/>
    </location>
</feature>
<feature type="compositionally biased region" description="Polar residues" evidence="8">
    <location>
        <begin position="1250"/>
        <end position="1276"/>
    </location>
</feature>
<dbReference type="SUPFAM" id="SSF48452">
    <property type="entry name" value="TPR-like"/>
    <property type="match status" value="2"/>
</dbReference>
<dbReference type="EMBL" id="CAKOAT010135488">
    <property type="protein sequence ID" value="CAH8337478.1"/>
    <property type="molecule type" value="Genomic_DNA"/>
</dbReference>
<feature type="compositionally biased region" description="Basic and acidic residues" evidence="8">
    <location>
        <begin position="1716"/>
        <end position="1732"/>
    </location>
</feature>
<dbReference type="Gene3D" id="1.25.40.10">
    <property type="entry name" value="Tetratricopeptide repeat domain"/>
    <property type="match status" value="1"/>
</dbReference>
<dbReference type="FunFam" id="1.25.40.10:FF:000024">
    <property type="entry name" value="Tetratricopeptide repeat (TPR)-like superfamily protein"/>
    <property type="match status" value="1"/>
</dbReference>
<feature type="compositionally biased region" description="Basic residues" evidence="8">
    <location>
        <begin position="1"/>
        <end position="17"/>
    </location>
</feature>
<dbReference type="GO" id="GO:0019750">
    <property type="term" value="P:chloroplast localization"/>
    <property type="evidence" value="ECO:0007669"/>
    <property type="project" value="UniProtKB-ARBA"/>
</dbReference>
<feature type="region of interest" description="Disordered" evidence="8">
    <location>
        <begin position="125"/>
        <end position="180"/>
    </location>
</feature>
<evidence type="ECO:0000259" key="9">
    <source>
        <dbReference type="PROSITE" id="PS51823"/>
    </source>
</evidence>
<evidence type="ECO:0000313" key="11">
    <source>
        <dbReference type="EMBL" id="CAH8337478.1"/>
    </source>
</evidence>
<feature type="compositionally biased region" description="Basic and acidic residues" evidence="8">
    <location>
        <begin position="581"/>
        <end position="594"/>
    </location>
</feature>
<dbReference type="InterPro" id="IPR033646">
    <property type="entry name" value="CLU-central"/>
</dbReference>
<protein>
    <recommendedName>
        <fullName evidence="9">Clu domain-containing protein</fullName>
    </recommendedName>
</protein>
<feature type="compositionally biased region" description="Basic and acidic residues" evidence="8">
    <location>
        <begin position="1494"/>
        <end position="1509"/>
    </location>
</feature>
<evidence type="ECO:0000256" key="3">
    <source>
        <dbReference type="ARBA" id="ARBA00022490"/>
    </source>
</evidence>
<feature type="domain" description="Clu" evidence="9">
    <location>
        <begin position="319"/>
        <end position="589"/>
    </location>
</feature>
<accession>A0ABC8JZW5</accession>
<dbReference type="InterPro" id="IPR028275">
    <property type="entry name" value="CLU_N"/>
</dbReference>
<dbReference type="GO" id="GO:0005829">
    <property type="term" value="C:cytosol"/>
    <property type="evidence" value="ECO:0007669"/>
    <property type="project" value="UniProtKB-SubCell"/>
</dbReference>
<feature type="region of interest" description="Disordered" evidence="8">
    <location>
        <begin position="1389"/>
        <end position="1516"/>
    </location>
</feature>
<keyword evidence="6" id="KW-0539">Nucleus</keyword>
<feature type="region of interest" description="Disordered" evidence="8">
    <location>
        <begin position="1568"/>
        <end position="1588"/>
    </location>
</feature>
<evidence type="ECO:0000256" key="4">
    <source>
        <dbReference type="ARBA" id="ARBA00022737"/>
    </source>
</evidence>
<feature type="compositionally biased region" description="Polar residues" evidence="8">
    <location>
        <begin position="1703"/>
        <end position="1712"/>
    </location>
</feature>
<dbReference type="Pfam" id="PF12807">
    <property type="entry name" value="eIF3_p135"/>
    <property type="match status" value="1"/>
</dbReference>
<dbReference type="SMART" id="SM00028">
    <property type="entry name" value="TPR"/>
    <property type="match status" value="3"/>
</dbReference>
<gene>
    <name evidence="10" type="ORF">ERUC_LOCUS14493</name>
    <name evidence="11" type="ORF">ERUC_LOCUS14495</name>
</gene>
<feature type="compositionally biased region" description="Basic and acidic residues" evidence="8">
    <location>
        <begin position="1183"/>
        <end position="1206"/>
    </location>
</feature>
<dbReference type="InterPro" id="IPR027523">
    <property type="entry name" value="CLU_prot"/>
</dbReference>
<feature type="compositionally biased region" description="Basic and acidic residues" evidence="8">
    <location>
        <begin position="631"/>
        <end position="650"/>
    </location>
</feature>
<name>A0ABC8JZW5_ERUVS</name>
<feature type="compositionally biased region" description="Basic and acidic residues" evidence="8">
    <location>
        <begin position="1678"/>
        <end position="1695"/>
    </location>
</feature>
<feature type="region of interest" description="Disordered" evidence="8">
    <location>
        <begin position="1667"/>
        <end position="1749"/>
    </location>
</feature>
<feature type="compositionally biased region" description="Polar residues" evidence="8">
    <location>
        <begin position="1173"/>
        <end position="1182"/>
    </location>
</feature>
<keyword evidence="3" id="KW-0963">Cytoplasm</keyword>
<dbReference type="PROSITE" id="PS51823">
    <property type="entry name" value="CLU"/>
    <property type="match status" value="1"/>
</dbReference>
<dbReference type="GO" id="GO:0003729">
    <property type="term" value="F:mRNA binding"/>
    <property type="evidence" value="ECO:0007669"/>
    <property type="project" value="UniProtKB-ARBA"/>
</dbReference>
<dbReference type="InterPro" id="IPR011990">
    <property type="entry name" value="TPR-like_helical_dom_sf"/>
</dbReference>
<sequence>MAPKAGKTKPHKSKGDKKKKEEKVLPIVIEISVETPDESQVTLKGISTDRILDVRKLLAVHVQTCHFTNFSLSHQVRGTRLKDSVDIVSLKPCHVTIVEEDYTEEKATAHIRRLLDIVACTTAFGSSKPPVPRSSPKESGQKDAGDSDSVLSPKVKESEKKLAVGGGGGGCEAAEGGDKGEINMCPPTRLGQFYEFFSFSHLTPPIQYIRRSVRASVEDKGLDDLFQIDVKVSSGKPITVVASRTGFYPAGKQQLLCHSLVELLQQISRPFDAAYDTLMKAFIEHNKFGNLPYGYRANTWVVPPVVADSPSTFPSLPVEDVTWGGDGGGVSRSGKHDKRKWAKEFAILAAMPCKTSEERQVRDRKAFLLHSLFVDVSVFKAVEIIKNVVESNQLSSALAFHEERVGDLIIRVARDDPDASAKLDRKSDGTRVLEISQEELAQRNLLKGITADESATVHDTSTLGVVVVRHCGFTAIVKVAAEFNLDGGSLPQDIDIEDQSEGGANALNVNSLRTLLHKSSTPSSIAQRSPNADSEQIRVAKSLVRKVFEDSLQKLEAEPARNTKPIRWELGACWVQHLQNKSETKNTEDAKPEPTVKGLGKQGALLKEIKKKIDVKANKSEQGKDSLANKVDNDKKSETEDQKELEKQNEEMEKMWKELVTEAAYQRLKESETGFHLKSPRELIEMSRKYYTDTALPKLVADFGSLELSPVDGRTLTDFMHTRGLQMHSLGRVVELADKLPHVQSLCIHEMIVRAYKHILQAVVAAVENTADLAISIATCLNVLLGTPSDTESECDEKIKWTWVETFISKRYGWDWKHEGYEELRKFSILRGLSHKVGLELVPKDYEMETSCPFKKLDIISMVPVYKHVACSSADGRTLLESSKTSLDKGKLEDAVSYGTKALTKLVAVCGPYHRMTAGAYSLLAVVLYHTGDFNQATIYQQKALDINERELGLDHPDTMKSYGDLAVFYYRLQHTELALKYVNRALYLLHLTCGPSHPNTAATYINVAMMEEGLGNVHVALRYLHEALKCNQRLLGADHIQTAASYHAIAIALSLMEAYSLSVQHEQTTLQILQAKLGPEDLRTQDAAAWLEYFESKALEQQEAARNGTPKPDASISSKGHLSVSDLLDYITPDTDLKAKDAQRKARLKVKGRPGQSPGPVSEDNQKDDETLSPTHVTGESSSDKENNSEAKPEETKVEKRDLKPQDQPTLVKIDSRPQVDDDSDEGWQEAVPKNRHPSGRRTRPSLAKLNTNFMNVTQQTTKSRGKSNNFTSPKTYSNELTISAGGSTSQHAKKLLKSSSLNRKQNSSNAVGEKVVNNKSALASSPCTEQVNKPTLMVSPVTPQAGKLFSYKEVALAPPGTIVKIVAEQLSEETTAPDTLEAAKVAVDGPEKVKSEDVVSENKHVATETEAKNADSNEQGEVAEKAAEEGSPTETAVSDASQGKSESVQTAEDSNGVKQHKDVSGTELKAVDGETEDLPNGDPSPKTSIVADGEKQEACEAQKEMSKKLSASAPPYTPTTIPIFGSIAVPGFNDHVGILPSPLNMPPLLPVNHIRRSAPHQSVTARVPYGPRLSGGGYNRSGNRVPRNKPSFPSIAESNGEANQFIGPRIMNPHAAEFIPSQPWVSNGYPVSPNGYNGTEITQNGYPLSPVAEGAYPCNIPVQPQNGHSIPGTEMAEEKSGGEEESNKEKKAAEDEEVIAQETTETSENGHSIVGEEKTTAQEVTDEKGQGGKCWGDYSDNEVEVTV</sequence>
<dbReference type="Pfam" id="PF15044">
    <property type="entry name" value="CLU_N"/>
    <property type="match status" value="1"/>
</dbReference>
<feature type="region of interest" description="Disordered" evidence="8">
    <location>
        <begin position="1141"/>
        <end position="1276"/>
    </location>
</feature>
<evidence type="ECO:0000256" key="7">
    <source>
        <dbReference type="PROSITE-ProRule" id="PRU00339"/>
    </source>
</evidence>
<evidence type="ECO:0000256" key="5">
    <source>
        <dbReference type="ARBA" id="ARBA00022803"/>
    </source>
</evidence>
<proteinExistence type="predicted"/>
<keyword evidence="12" id="KW-1185">Reference proteome</keyword>
<comment type="caution">
    <text evidence="10">The sequence shown here is derived from an EMBL/GenBank/DDBJ whole genome shotgun (WGS) entry which is preliminary data.</text>
</comment>
<dbReference type="InterPro" id="IPR025697">
    <property type="entry name" value="CLU_dom"/>
</dbReference>
<dbReference type="EMBL" id="CAKOAT010135488">
    <property type="protein sequence ID" value="CAH8337476.1"/>
    <property type="molecule type" value="Genomic_DNA"/>
</dbReference>
<feature type="repeat" description="TPR" evidence="7">
    <location>
        <begin position="918"/>
        <end position="951"/>
    </location>
</feature>
<dbReference type="InterPro" id="IPR019734">
    <property type="entry name" value="TPR_rpt"/>
</dbReference>
<dbReference type="PANTHER" id="PTHR12601:SF39">
    <property type="entry name" value="PROTEIN REDUCED CHLOROPLAST COVERAGE 2"/>
    <property type="match status" value="1"/>
</dbReference>
<feature type="region of interest" description="Disordered" evidence="8">
    <location>
        <begin position="617"/>
        <end position="650"/>
    </location>
</feature>
<dbReference type="GO" id="GO:0005634">
    <property type="term" value="C:nucleus"/>
    <property type="evidence" value="ECO:0007669"/>
    <property type="project" value="UniProtKB-SubCell"/>
</dbReference>
<feature type="compositionally biased region" description="Basic residues" evidence="8">
    <location>
        <begin position="1235"/>
        <end position="1245"/>
    </location>
</feature>
<reference evidence="10 12" key="1">
    <citation type="submission" date="2022-03" db="EMBL/GenBank/DDBJ databases">
        <authorList>
            <person name="Macdonald S."/>
            <person name="Ahmed S."/>
            <person name="Newling K."/>
        </authorList>
    </citation>
    <scope>NUCLEOTIDE SEQUENCE [LARGE SCALE GENOMIC DNA]</scope>
</reference>
<comment type="subcellular location">
    <subcellularLocation>
        <location evidence="2">Cytoplasm</location>
        <location evidence="2">Cytosol</location>
    </subcellularLocation>
    <subcellularLocation>
        <location evidence="1">Nucleus</location>
    </subcellularLocation>
</comment>
<organism evidence="10 12">
    <name type="scientific">Eruca vesicaria subsp. sativa</name>
    <name type="common">Garden rocket</name>
    <name type="synonym">Eruca sativa</name>
    <dbReference type="NCBI Taxonomy" id="29727"/>
    <lineage>
        <taxon>Eukaryota</taxon>
        <taxon>Viridiplantae</taxon>
        <taxon>Streptophyta</taxon>
        <taxon>Embryophyta</taxon>
        <taxon>Tracheophyta</taxon>
        <taxon>Spermatophyta</taxon>
        <taxon>Magnoliopsida</taxon>
        <taxon>eudicotyledons</taxon>
        <taxon>Gunneridae</taxon>
        <taxon>Pentapetalae</taxon>
        <taxon>rosids</taxon>
        <taxon>malvids</taxon>
        <taxon>Brassicales</taxon>
        <taxon>Brassicaceae</taxon>
        <taxon>Brassiceae</taxon>
        <taxon>Eruca</taxon>
    </lineage>
</organism>
<feature type="region of interest" description="Disordered" evidence="8">
    <location>
        <begin position="1"/>
        <end position="21"/>
    </location>
</feature>
<evidence type="ECO:0000313" key="12">
    <source>
        <dbReference type="Proteomes" id="UP001642260"/>
    </source>
</evidence>